<dbReference type="Gene3D" id="2.30.29.30">
    <property type="entry name" value="Pleckstrin-homology domain (PH domain)/Phosphotyrosine-binding domain (PTB)"/>
    <property type="match status" value="1"/>
</dbReference>
<gene>
    <name evidence="4" type="ORF">BCV69DRAFT_184028</name>
</gene>
<dbReference type="STRING" id="1684307.A0A316U768"/>
<dbReference type="CDD" id="cd13246">
    <property type="entry name" value="PH_Scd1"/>
    <property type="match status" value="1"/>
</dbReference>
<dbReference type="PROSITE" id="PS00741">
    <property type="entry name" value="DH_1"/>
    <property type="match status" value="1"/>
</dbReference>
<feature type="compositionally biased region" description="Low complexity" evidence="1">
    <location>
        <begin position="30"/>
        <end position="44"/>
    </location>
</feature>
<dbReference type="SUPFAM" id="SSF54277">
    <property type="entry name" value="CAD &amp; PB1 domains"/>
    <property type="match status" value="1"/>
</dbReference>
<evidence type="ECO:0000313" key="4">
    <source>
        <dbReference type="EMBL" id="PWN21080.1"/>
    </source>
</evidence>
<dbReference type="GO" id="GO:0005085">
    <property type="term" value="F:guanyl-nucleotide exchange factor activity"/>
    <property type="evidence" value="ECO:0007669"/>
    <property type="project" value="InterPro"/>
</dbReference>
<evidence type="ECO:0000256" key="1">
    <source>
        <dbReference type="SAM" id="MobiDB-lite"/>
    </source>
</evidence>
<dbReference type="SUPFAM" id="SSF48065">
    <property type="entry name" value="DBL homology domain (DH-domain)"/>
    <property type="match status" value="1"/>
</dbReference>
<feature type="compositionally biased region" description="Low complexity" evidence="1">
    <location>
        <begin position="832"/>
        <end position="854"/>
    </location>
</feature>
<organism evidence="4 5">
    <name type="scientific">Pseudomicrostroma glucosiphilum</name>
    <dbReference type="NCBI Taxonomy" id="1684307"/>
    <lineage>
        <taxon>Eukaryota</taxon>
        <taxon>Fungi</taxon>
        <taxon>Dikarya</taxon>
        <taxon>Basidiomycota</taxon>
        <taxon>Ustilaginomycotina</taxon>
        <taxon>Exobasidiomycetes</taxon>
        <taxon>Microstromatales</taxon>
        <taxon>Microstromatales incertae sedis</taxon>
        <taxon>Pseudomicrostroma</taxon>
    </lineage>
</organism>
<dbReference type="GO" id="GO:0000935">
    <property type="term" value="C:division septum"/>
    <property type="evidence" value="ECO:0007669"/>
    <property type="project" value="TreeGrafter"/>
</dbReference>
<dbReference type="GO" id="GO:0030010">
    <property type="term" value="P:establishment of cell polarity"/>
    <property type="evidence" value="ECO:0007669"/>
    <property type="project" value="TreeGrafter"/>
</dbReference>
<dbReference type="GO" id="GO:0005737">
    <property type="term" value="C:cytoplasm"/>
    <property type="evidence" value="ECO:0007669"/>
    <property type="project" value="TreeGrafter"/>
</dbReference>
<feature type="compositionally biased region" description="Polar residues" evidence="1">
    <location>
        <begin position="910"/>
        <end position="945"/>
    </location>
</feature>
<dbReference type="AlphaFoldDB" id="A0A316U768"/>
<dbReference type="CDD" id="cd00160">
    <property type="entry name" value="RhoGEF"/>
    <property type="match status" value="1"/>
</dbReference>
<dbReference type="GO" id="GO:0043332">
    <property type="term" value="C:mating projection tip"/>
    <property type="evidence" value="ECO:0007669"/>
    <property type="project" value="TreeGrafter"/>
</dbReference>
<dbReference type="PROSITE" id="PS51745">
    <property type="entry name" value="PB1"/>
    <property type="match status" value="1"/>
</dbReference>
<dbReference type="Pfam" id="PF06395">
    <property type="entry name" value="CDC24"/>
    <property type="match status" value="1"/>
</dbReference>
<dbReference type="GO" id="GO:0035556">
    <property type="term" value="P:intracellular signal transduction"/>
    <property type="evidence" value="ECO:0007669"/>
    <property type="project" value="InterPro"/>
</dbReference>
<protein>
    <recommendedName>
        <fullName evidence="6">DH domain-containing protein</fullName>
    </recommendedName>
</protein>
<feature type="compositionally biased region" description="Polar residues" evidence="1">
    <location>
        <begin position="969"/>
        <end position="983"/>
    </location>
</feature>
<dbReference type="Gene3D" id="3.10.20.90">
    <property type="entry name" value="Phosphatidylinositol 3-kinase Catalytic Subunit, Chain A, domain 1"/>
    <property type="match status" value="1"/>
</dbReference>
<dbReference type="GO" id="GO:0005634">
    <property type="term" value="C:nucleus"/>
    <property type="evidence" value="ECO:0007669"/>
    <property type="project" value="TreeGrafter"/>
</dbReference>
<feature type="compositionally biased region" description="Polar residues" evidence="1">
    <location>
        <begin position="720"/>
        <end position="731"/>
    </location>
</feature>
<dbReference type="SUPFAM" id="SSF50729">
    <property type="entry name" value="PH domain-like"/>
    <property type="match status" value="1"/>
</dbReference>
<dbReference type="Gene3D" id="1.20.900.10">
    <property type="entry name" value="Dbl homology (DH) domain"/>
    <property type="match status" value="1"/>
</dbReference>
<proteinExistence type="predicted"/>
<dbReference type="OrthoDB" id="1594986at2759"/>
<dbReference type="SMART" id="SM00666">
    <property type="entry name" value="PB1"/>
    <property type="match status" value="1"/>
</dbReference>
<evidence type="ECO:0000259" key="2">
    <source>
        <dbReference type="PROSITE" id="PS50010"/>
    </source>
</evidence>
<dbReference type="EMBL" id="KZ819326">
    <property type="protein sequence ID" value="PWN21080.1"/>
    <property type="molecule type" value="Genomic_DNA"/>
</dbReference>
<dbReference type="InterPro" id="IPR053793">
    <property type="entry name" value="PB1-like"/>
</dbReference>
<feature type="domain" description="DH" evidence="2">
    <location>
        <begin position="266"/>
        <end position="447"/>
    </location>
</feature>
<feature type="region of interest" description="Disordered" evidence="1">
    <location>
        <begin position="892"/>
        <end position="992"/>
    </location>
</feature>
<dbReference type="InterPro" id="IPR001849">
    <property type="entry name" value="PH_domain"/>
</dbReference>
<dbReference type="Pfam" id="PF00564">
    <property type="entry name" value="PB1"/>
    <property type="match status" value="1"/>
</dbReference>
<dbReference type="InterPro" id="IPR053026">
    <property type="entry name" value="CDC42_GEF"/>
</dbReference>
<dbReference type="PROSITE" id="PS50010">
    <property type="entry name" value="DH_2"/>
    <property type="match status" value="1"/>
</dbReference>
<dbReference type="InterPro" id="IPR035899">
    <property type="entry name" value="DBL_dom_sf"/>
</dbReference>
<dbReference type="RefSeq" id="XP_025348240.1">
    <property type="nucleotide sequence ID" value="XM_025489583.1"/>
</dbReference>
<dbReference type="GO" id="GO:0031106">
    <property type="term" value="P:septin ring organization"/>
    <property type="evidence" value="ECO:0007669"/>
    <property type="project" value="TreeGrafter"/>
</dbReference>
<feature type="region of interest" description="Disordered" evidence="1">
    <location>
        <begin position="27"/>
        <end position="67"/>
    </location>
</feature>
<dbReference type="InterPro" id="IPR010481">
    <property type="entry name" value="Cdc24/Scd1_N"/>
</dbReference>
<dbReference type="Pfam" id="PF00621">
    <property type="entry name" value="RhoGEF"/>
    <property type="match status" value="1"/>
</dbReference>
<dbReference type="Pfam" id="PF15411">
    <property type="entry name" value="PH_10"/>
    <property type="match status" value="1"/>
</dbReference>
<dbReference type="InterPro" id="IPR000270">
    <property type="entry name" value="PB1_dom"/>
</dbReference>
<dbReference type="CDD" id="cd05992">
    <property type="entry name" value="PB1"/>
    <property type="match status" value="1"/>
</dbReference>
<dbReference type="SMART" id="SM00233">
    <property type="entry name" value="PH"/>
    <property type="match status" value="1"/>
</dbReference>
<feature type="region of interest" description="Disordered" evidence="1">
    <location>
        <begin position="810"/>
        <end position="861"/>
    </location>
</feature>
<dbReference type="GeneID" id="37011317"/>
<dbReference type="Proteomes" id="UP000245942">
    <property type="component" value="Unassembled WGS sequence"/>
</dbReference>
<keyword evidence="5" id="KW-1185">Reference proteome</keyword>
<feature type="compositionally biased region" description="Polar residues" evidence="1">
    <location>
        <begin position="686"/>
        <end position="695"/>
    </location>
</feature>
<dbReference type="PANTHER" id="PTHR47339">
    <property type="entry name" value="CELL DIVISION CONTROL PROTEIN 24"/>
    <property type="match status" value="1"/>
</dbReference>
<evidence type="ECO:0008006" key="6">
    <source>
        <dbReference type="Google" id="ProtNLM"/>
    </source>
</evidence>
<dbReference type="InterPro" id="IPR001331">
    <property type="entry name" value="GDS_CDC24_CS"/>
</dbReference>
<dbReference type="InterPro" id="IPR000219">
    <property type="entry name" value="DH_dom"/>
</dbReference>
<feature type="compositionally biased region" description="Low complexity" evidence="1">
    <location>
        <begin position="892"/>
        <end position="902"/>
    </location>
</feature>
<evidence type="ECO:0000313" key="5">
    <source>
        <dbReference type="Proteomes" id="UP000245942"/>
    </source>
</evidence>
<sequence length="1085" mass="117815">MAATASSFRPRGPSRKLSFSTLAAATQYDPSSSASTSTASLTAMSPPPLPSHLVRTPSSSADGGIGSTALQAGPGGALLQNGAPMAANTMTNKPAVAGAGLYGSCIVLRERLCCVPGFRDRYLSDEATSRLQQSGALANASNADSAAANDPVTQLLSVFRLGIPLCELYNLTNPANPLPVDLPEASTTANVCKKYVAKFIMALQHEMGFDADDVFTVMQVYRESTNDWVQVVRVVSRLVDCLEEAGVLMKPERAAQIEVNQKPSDDRAFIVRELLESERKYVQDLEVLQTCSKALQQYDILSPDRLHDLFSNLNNLVDFQRRCLIHLEDNARKPPEEQRFGRAFIILESNFDVYWPFCSNYARAIEVVTQEAANIQRLKGLPGSEGCYLDPAYELPAFLIKPVQRICKYPLLLEQLLKKSDPNGPYYEELRQGLAIVQRGAVQVNEVSREQENIQLVKDLDARVEDWKTHNPELFGPLHLSENFVVAKGDTEKEYVVYLFQKILLCCKEVLPAPVKKSSKSNSLLKQKTNSLSQKKPRTTLQLKGRIFVYNITNCAAGPAQFPSGVVPHSLTVQWDGDSGVESFTLRCKNEEQMKQWHVITSKLIEEAAQLKERELQGYAPINMTGAGANGMGRRNTGPGSMFPQTPLSETGQVYPFSRTDSQMSRYGEEGQNGGEVANGGRATPNGLTRFSTPAEQRERQMSLTSDAAKPRARTEDQDSSVLQQWRTNSPAGPPLPRQSSNSSGTGAEHTVRKTTSGRNLRGNGERSASSSTAAAPYPRLVRQGLSEFSPTSTPNDSSDHLPDQLERMQVGRSRGESNAAFPPRRMMRTGSSESATSRNRSASASQASPGGQQHHANAPPLPRTQQQILQQHGGSSSDLHINTGYPSRQVAALSSANNSSATAREQYKRNSAQRYSTSSTATSDSNQSGTSRPGSTAASSPLTISGSSGGGSLPKTGASGTAPVPSIPQRSGSHGHSYTRSSGGAPARDGSPITNGNAVRIQLHYNDDIYVLIVLVNVTFASLLEKVTTKIRFCSGNQSISEASLRMRYIDEDGDKVNMKDNDDVQMAIENSKMTGEDIEVYVS</sequence>
<name>A0A316U768_9BASI</name>
<reference evidence="4 5" key="1">
    <citation type="journal article" date="2018" name="Mol. Biol. Evol.">
        <title>Broad Genomic Sampling Reveals a Smut Pathogenic Ancestry of the Fungal Clade Ustilaginomycotina.</title>
        <authorList>
            <person name="Kijpornyongpan T."/>
            <person name="Mondo S.J."/>
            <person name="Barry K."/>
            <person name="Sandor L."/>
            <person name="Lee J."/>
            <person name="Lipzen A."/>
            <person name="Pangilinan J."/>
            <person name="LaButti K."/>
            <person name="Hainaut M."/>
            <person name="Henrissat B."/>
            <person name="Grigoriev I.V."/>
            <person name="Spatafora J.W."/>
            <person name="Aime M.C."/>
        </authorList>
    </citation>
    <scope>NUCLEOTIDE SEQUENCE [LARGE SCALE GENOMIC DNA]</scope>
    <source>
        <strain evidence="4 5">MCA 4718</strain>
    </source>
</reference>
<dbReference type="SMART" id="SM00325">
    <property type="entry name" value="RhoGEF"/>
    <property type="match status" value="1"/>
</dbReference>
<dbReference type="InterPro" id="IPR011993">
    <property type="entry name" value="PH-like_dom_sf"/>
</dbReference>
<dbReference type="PANTHER" id="PTHR47339:SF1">
    <property type="entry name" value="CELL DIVISION CONTROL PROTEIN 24"/>
    <property type="match status" value="1"/>
</dbReference>
<feature type="domain" description="PB1" evidence="3">
    <location>
        <begin position="999"/>
        <end position="1085"/>
    </location>
</feature>
<evidence type="ECO:0000259" key="3">
    <source>
        <dbReference type="PROSITE" id="PS51745"/>
    </source>
</evidence>
<accession>A0A316U768</accession>
<dbReference type="InterPro" id="IPR033511">
    <property type="entry name" value="Cdc24/Scd1_PH_dom"/>
</dbReference>
<feature type="region of interest" description="Disordered" evidence="1">
    <location>
        <begin position="664"/>
        <end position="778"/>
    </location>
</feature>